<evidence type="ECO:0000313" key="6">
    <source>
        <dbReference type="Proteomes" id="UP000239800"/>
    </source>
</evidence>
<evidence type="ECO:0000256" key="3">
    <source>
        <dbReference type="ARBA" id="ARBA00022729"/>
    </source>
</evidence>
<dbReference type="OrthoDB" id="6191474at2"/>
<name>A0A2S7KTT8_9FLAO</name>
<evidence type="ECO:0000256" key="1">
    <source>
        <dbReference type="ARBA" id="ARBA00004418"/>
    </source>
</evidence>
<evidence type="ECO:0000313" key="5">
    <source>
        <dbReference type="EMBL" id="PQB05968.1"/>
    </source>
</evidence>
<reference evidence="5 6" key="1">
    <citation type="submission" date="2016-11" db="EMBL/GenBank/DDBJ databases">
        <title>Trade-off between light-utilization and light-protection in marine flavobacteria.</title>
        <authorList>
            <person name="Kumagai Y."/>
        </authorList>
    </citation>
    <scope>NUCLEOTIDE SEQUENCE [LARGE SCALE GENOMIC DNA]</scope>
    <source>
        <strain evidence="5 6">NBRC 107741</strain>
    </source>
</reference>
<dbReference type="Gene3D" id="3.40.190.10">
    <property type="entry name" value="Periplasmic binding protein-like II"/>
    <property type="match status" value="2"/>
</dbReference>
<sequence>MKTMYIGGVPEHFNLPWYITLRDKAYAPLSINLRWKDFPGGTGAMCEALRNKEIDMAVILTEGIIRDIIHGNPSVIVQQYVGSSLQWGIHTAKDAPFTDLISLKGSRAAISRYGSGSHLMAYVNAMELNWDLNTDLQFELINSLDGALQALPGGTADYFMWEKYTTQPFVDQGIFKRIGVCPTPWPCFVIAVRKEVWQDQRSEVEGILKVINSCTEGFKAMPGIDQMISIRYQQQVEDVRRWLDETAWSSSQLSLEMVVKVQEVLLQAGLIDRRLAAEHFLSK</sequence>
<comment type="caution">
    <text evidence="5">The sequence shown here is derived from an EMBL/GenBank/DDBJ whole genome shotgun (WGS) entry which is preliminary data.</text>
</comment>
<dbReference type="SUPFAM" id="SSF53850">
    <property type="entry name" value="Periplasmic binding protein-like II"/>
    <property type="match status" value="1"/>
</dbReference>
<keyword evidence="6" id="KW-1185">Reference proteome</keyword>
<dbReference type="PANTHER" id="PTHR30024:SF47">
    <property type="entry name" value="TAURINE-BINDING PERIPLASMIC PROTEIN"/>
    <property type="match status" value="1"/>
</dbReference>
<evidence type="ECO:0000256" key="2">
    <source>
        <dbReference type="ARBA" id="ARBA00010742"/>
    </source>
</evidence>
<dbReference type="GO" id="GO:0042597">
    <property type="term" value="C:periplasmic space"/>
    <property type="evidence" value="ECO:0007669"/>
    <property type="project" value="UniProtKB-SubCell"/>
</dbReference>
<dbReference type="Pfam" id="PF22384">
    <property type="entry name" value="PBP2_Ca3427_like"/>
    <property type="match status" value="1"/>
</dbReference>
<accession>A0A2S7KTT8</accession>
<gene>
    <name evidence="5" type="ORF">BST85_05300</name>
</gene>
<keyword evidence="3" id="KW-0732">Signal</keyword>
<dbReference type="Proteomes" id="UP000239800">
    <property type="component" value="Unassembled WGS sequence"/>
</dbReference>
<evidence type="ECO:0000259" key="4">
    <source>
        <dbReference type="Pfam" id="PF22384"/>
    </source>
</evidence>
<organism evidence="5 6">
    <name type="scientific">Aureitalea marina</name>
    <dbReference type="NCBI Taxonomy" id="930804"/>
    <lineage>
        <taxon>Bacteria</taxon>
        <taxon>Pseudomonadati</taxon>
        <taxon>Bacteroidota</taxon>
        <taxon>Flavobacteriia</taxon>
        <taxon>Flavobacteriales</taxon>
        <taxon>Flavobacteriaceae</taxon>
        <taxon>Aureitalea</taxon>
    </lineage>
</organism>
<comment type="subcellular location">
    <subcellularLocation>
        <location evidence="1">Periplasm</location>
    </subcellularLocation>
</comment>
<dbReference type="EMBL" id="MQUB01000001">
    <property type="protein sequence ID" value="PQB05968.1"/>
    <property type="molecule type" value="Genomic_DNA"/>
</dbReference>
<protein>
    <submittedName>
        <fullName evidence="5">ABC transporter substrate-binding protein</fullName>
    </submittedName>
</protein>
<dbReference type="RefSeq" id="WP_104813913.1">
    <property type="nucleotide sequence ID" value="NZ_MQUB01000001.1"/>
</dbReference>
<dbReference type="AlphaFoldDB" id="A0A2S7KTT8"/>
<proteinExistence type="inferred from homology"/>
<comment type="similarity">
    <text evidence="2">Belongs to the bacterial solute-binding protein SsuA/TauA family.</text>
</comment>
<feature type="domain" description="Ca3427-like PBP 2" evidence="4">
    <location>
        <begin position="87"/>
        <end position="179"/>
    </location>
</feature>
<dbReference type="CDD" id="cd13637">
    <property type="entry name" value="PBP2_Ca3427_like"/>
    <property type="match status" value="1"/>
</dbReference>
<dbReference type="InterPro" id="IPR054364">
    <property type="entry name" value="Ca3427-like_PBP2"/>
</dbReference>
<dbReference type="PANTHER" id="PTHR30024">
    <property type="entry name" value="ALIPHATIC SULFONATES-BINDING PROTEIN-RELATED"/>
    <property type="match status" value="1"/>
</dbReference>